<dbReference type="SUPFAM" id="SSF102114">
    <property type="entry name" value="Radical SAM enzymes"/>
    <property type="match status" value="1"/>
</dbReference>
<keyword evidence="6 9" id="KW-0408">Iron</keyword>
<dbReference type="GO" id="GO:0004109">
    <property type="term" value="F:coproporphyrinogen oxidase activity"/>
    <property type="evidence" value="ECO:0007669"/>
    <property type="project" value="InterPro"/>
</dbReference>
<dbReference type="AlphaFoldDB" id="A0A4R8CG05"/>
<accession>A0A4R8CG05</accession>
<sequence length="403" mass="44139">MPSTVPEGEVAPRDGALPESAVREAADRPLGFYLHVPFCASRCGYCDFNTYTAKELGGGGSQASYAETAVREVRLARRVLGELDRPVDTVFFGGGTPTLLPAADLGKMLAAVRDEFGLAPDAEVTTEANPESVDPAYLDELRAVGFNRVSFGMQSASSQVLRILDRQHTPGRALQAVKEATAAGFEHVNLDLIYGTPGESLDDWRASLESALSAQPDHVSAYALIVEDGTQLARRIRRGELPMPDDDDLADKYILADELLSAEGLRWYEVSNWARSTAARCRHNELYWRGDTWWGIGPGAHSHVGGTRWWNVKHPSAYAERLNTDESPAQARETLDEETRRIERVLLEVRLEAGLPREVLDEPGRAAADQVVEDGLAVLNGDRLVLTDRGRLLADAVVRDLLP</sequence>
<dbReference type="EMBL" id="SODP01000001">
    <property type="protein sequence ID" value="TDW75259.1"/>
    <property type="molecule type" value="Genomic_DNA"/>
</dbReference>
<keyword evidence="7 9" id="KW-0411">Iron-sulfur</keyword>
<evidence type="ECO:0000256" key="3">
    <source>
        <dbReference type="ARBA" id="ARBA00022617"/>
    </source>
</evidence>
<dbReference type="Pfam" id="PF04055">
    <property type="entry name" value="Radical_SAM"/>
    <property type="match status" value="1"/>
</dbReference>
<dbReference type="Proteomes" id="UP000295146">
    <property type="component" value="Unassembled WGS sequence"/>
</dbReference>
<evidence type="ECO:0000256" key="9">
    <source>
        <dbReference type="RuleBase" id="RU364116"/>
    </source>
</evidence>
<comment type="function">
    <text evidence="9">Probably acts as a heme chaperone, transferring heme to an unknown acceptor. Binds one molecule of heme per monomer, possibly covalently. Binds 1 [4Fe-4S] cluster. The cluster is coordinated with 3 cysteines and an exchangeable S-adenosyl-L-methionine.</text>
</comment>
<dbReference type="InterPro" id="IPR007197">
    <property type="entry name" value="rSAM"/>
</dbReference>
<dbReference type="RefSeq" id="WP_134097307.1">
    <property type="nucleotide sequence ID" value="NZ_SODP01000001.1"/>
</dbReference>
<dbReference type="PROSITE" id="PS51918">
    <property type="entry name" value="RADICAL_SAM"/>
    <property type="match status" value="1"/>
</dbReference>
<evidence type="ECO:0000256" key="2">
    <source>
        <dbReference type="ARBA" id="ARBA00017228"/>
    </source>
</evidence>
<dbReference type="SMART" id="SM00729">
    <property type="entry name" value="Elp3"/>
    <property type="match status" value="1"/>
</dbReference>
<dbReference type="GO" id="GO:0006779">
    <property type="term" value="P:porphyrin-containing compound biosynthetic process"/>
    <property type="evidence" value="ECO:0007669"/>
    <property type="project" value="InterPro"/>
</dbReference>
<dbReference type="SFLD" id="SFLDF00562">
    <property type="entry name" value="HemN-like__clustered_with_heat"/>
    <property type="match status" value="1"/>
</dbReference>
<dbReference type="InterPro" id="IPR004559">
    <property type="entry name" value="HemW-like"/>
</dbReference>
<keyword evidence="4 9" id="KW-0949">S-adenosyl-L-methionine</keyword>
<evidence type="ECO:0000256" key="7">
    <source>
        <dbReference type="ARBA" id="ARBA00023014"/>
    </source>
</evidence>
<dbReference type="PANTHER" id="PTHR13932:SF5">
    <property type="entry name" value="RADICAL S-ADENOSYL METHIONINE DOMAIN-CONTAINING PROTEIN 1, MITOCHONDRIAL"/>
    <property type="match status" value="1"/>
</dbReference>
<dbReference type="Gene3D" id="3.20.20.70">
    <property type="entry name" value="Aldolase class I"/>
    <property type="match status" value="1"/>
</dbReference>
<proteinExistence type="inferred from homology"/>
<dbReference type="SFLD" id="SFLDG01065">
    <property type="entry name" value="anaerobic_coproporphyrinogen-I"/>
    <property type="match status" value="1"/>
</dbReference>
<dbReference type="InterPro" id="IPR006638">
    <property type="entry name" value="Elp3/MiaA/NifB-like_rSAM"/>
</dbReference>
<dbReference type="InterPro" id="IPR013785">
    <property type="entry name" value="Aldolase_TIM"/>
</dbReference>
<evidence type="ECO:0000313" key="11">
    <source>
        <dbReference type="EMBL" id="TDW75259.1"/>
    </source>
</evidence>
<evidence type="ECO:0000256" key="4">
    <source>
        <dbReference type="ARBA" id="ARBA00022691"/>
    </source>
</evidence>
<keyword evidence="3 9" id="KW-0349">Heme</keyword>
<evidence type="ECO:0000259" key="10">
    <source>
        <dbReference type="PROSITE" id="PS51918"/>
    </source>
</evidence>
<dbReference type="GO" id="GO:0046872">
    <property type="term" value="F:metal ion binding"/>
    <property type="evidence" value="ECO:0007669"/>
    <property type="project" value="UniProtKB-UniRule"/>
</dbReference>
<dbReference type="SFLD" id="SFLDS00029">
    <property type="entry name" value="Radical_SAM"/>
    <property type="match status" value="1"/>
</dbReference>
<dbReference type="SFLD" id="SFLDG01082">
    <property type="entry name" value="B12-binding_domain_containing"/>
    <property type="match status" value="1"/>
</dbReference>
<evidence type="ECO:0000256" key="8">
    <source>
        <dbReference type="ARBA" id="ARBA00023186"/>
    </source>
</evidence>
<dbReference type="InterPro" id="IPR058240">
    <property type="entry name" value="rSAM_sf"/>
</dbReference>
<comment type="similarity">
    <text evidence="1">Belongs to the anaerobic coproporphyrinogen-III oxidase family. HemW subfamily.</text>
</comment>
<dbReference type="SFLD" id="SFLDF00288">
    <property type="entry name" value="HemN-like__clustered_with_nucl"/>
    <property type="match status" value="1"/>
</dbReference>
<feature type="domain" description="Radical SAM core" evidence="10">
    <location>
        <begin position="24"/>
        <end position="266"/>
    </location>
</feature>
<dbReference type="InterPro" id="IPR034505">
    <property type="entry name" value="Coproporphyrinogen-III_oxidase"/>
</dbReference>
<dbReference type="OrthoDB" id="9808022at2"/>
<evidence type="ECO:0000256" key="6">
    <source>
        <dbReference type="ARBA" id="ARBA00023004"/>
    </source>
</evidence>
<keyword evidence="5 9" id="KW-0479">Metal-binding</keyword>
<dbReference type="GO" id="GO:0005737">
    <property type="term" value="C:cytoplasm"/>
    <property type="evidence" value="ECO:0007669"/>
    <property type="project" value="UniProtKB-SubCell"/>
</dbReference>
<comment type="caution">
    <text evidence="11">The sequence shown here is derived from an EMBL/GenBank/DDBJ whole genome shotgun (WGS) entry which is preliminary data.</text>
</comment>
<organism evidence="11 12">
    <name type="scientific">Kribbella pratensis</name>
    <dbReference type="NCBI Taxonomy" id="2512112"/>
    <lineage>
        <taxon>Bacteria</taxon>
        <taxon>Bacillati</taxon>
        <taxon>Actinomycetota</taxon>
        <taxon>Actinomycetes</taxon>
        <taxon>Propionibacteriales</taxon>
        <taxon>Kribbellaceae</taxon>
        <taxon>Kribbella</taxon>
    </lineage>
</organism>
<keyword evidence="9" id="KW-0963">Cytoplasm</keyword>
<keyword evidence="12" id="KW-1185">Reference proteome</keyword>
<keyword evidence="8 9" id="KW-0143">Chaperone</keyword>
<evidence type="ECO:0000313" key="12">
    <source>
        <dbReference type="Proteomes" id="UP000295146"/>
    </source>
</evidence>
<dbReference type="CDD" id="cd01335">
    <property type="entry name" value="Radical_SAM"/>
    <property type="match status" value="1"/>
</dbReference>
<comment type="subcellular location">
    <subcellularLocation>
        <location evidence="9">Cytoplasm</location>
    </subcellularLocation>
</comment>
<reference evidence="11 12" key="1">
    <citation type="submission" date="2019-03" db="EMBL/GenBank/DDBJ databases">
        <title>Genomic Encyclopedia of Type Strains, Phase III (KMG-III): the genomes of soil and plant-associated and newly described type strains.</title>
        <authorList>
            <person name="Whitman W."/>
        </authorList>
    </citation>
    <scope>NUCLEOTIDE SEQUENCE [LARGE SCALE GENOMIC DNA]</scope>
    <source>
        <strain evidence="11 12">VKM Ac-2573</strain>
    </source>
</reference>
<dbReference type="PANTHER" id="PTHR13932">
    <property type="entry name" value="COPROPORPHYRINIGEN III OXIDASE"/>
    <property type="match status" value="1"/>
</dbReference>
<keyword evidence="9" id="KW-0004">4Fe-4S</keyword>
<dbReference type="GO" id="GO:0051539">
    <property type="term" value="F:4 iron, 4 sulfur cluster binding"/>
    <property type="evidence" value="ECO:0007669"/>
    <property type="project" value="UniProtKB-UniRule"/>
</dbReference>
<evidence type="ECO:0000256" key="1">
    <source>
        <dbReference type="ARBA" id="ARBA00006100"/>
    </source>
</evidence>
<protein>
    <recommendedName>
        <fullName evidence="2 9">Heme chaperone HemW</fullName>
    </recommendedName>
</protein>
<dbReference type="NCBIfam" id="TIGR00539">
    <property type="entry name" value="hemN_rel"/>
    <property type="match status" value="1"/>
</dbReference>
<name>A0A4R8CG05_9ACTN</name>
<evidence type="ECO:0000256" key="5">
    <source>
        <dbReference type="ARBA" id="ARBA00022723"/>
    </source>
</evidence>
<gene>
    <name evidence="11" type="ORF">EV653_0382</name>
</gene>